<gene>
    <name evidence="7 10" type="primary">rps18</name>
</gene>
<organism evidence="10">
    <name type="scientific">Corydalis mucronifera</name>
    <dbReference type="NCBI Taxonomy" id="2878456"/>
    <lineage>
        <taxon>Eukaryota</taxon>
        <taxon>Viridiplantae</taxon>
        <taxon>Streptophyta</taxon>
        <taxon>Embryophyta</taxon>
        <taxon>Tracheophyta</taxon>
        <taxon>Spermatophyta</taxon>
        <taxon>Magnoliopsida</taxon>
        <taxon>Ranunculales</taxon>
        <taxon>Papaveraceae</taxon>
        <taxon>Fumarioideae</taxon>
        <taxon>Corydalis</taxon>
    </lineage>
</organism>
<comment type="subunit">
    <text evidence="7">Part of the 30S ribosomal subunit.</text>
</comment>
<evidence type="ECO:0000313" key="10">
    <source>
        <dbReference type="EMBL" id="UHJ17466.1"/>
    </source>
</evidence>
<feature type="compositionally biased region" description="Basic and acidic residues" evidence="9">
    <location>
        <begin position="162"/>
        <end position="171"/>
    </location>
</feature>
<protein>
    <recommendedName>
        <fullName evidence="6 7">Small ribosomal subunit protein bS18c</fullName>
    </recommendedName>
</protein>
<comment type="similarity">
    <text evidence="1 7 8">Belongs to the bacterial ribosomal protein bS18 family.</text>
</comment>
<dbReference type="FunFam" id="4.10.640.10:FF:000002">
    <property type="entry name" value="30S ribosomal protein S18, chloroplastic"/>
    <property type="match status" value="1"/>
</dbReference>
<keyword evidence="5 7" id="KW-0687">Ribonucleoprotein</keyword>
<dbReference type="GO" id="GO:0003735">
    <property type="term" value="F:structural constituent of ribosome"/>
    <property type="evidence" value="ECO:0007669"/>
    <property type="project" value="InterPro"/>
</dbReference>
<evidence type="ECO:0000256" key="3">
    <source>
        <dbReference type="ARBA" id="ARBA00022884"/>
    </source>
</evidence>
<dbReference type="EMBL" id="MZ983400">
    <property type="protein sequence ID" value="UHJ17466.1"/>
    <property type="molecule type" value="Genomic_DNA"/>
</dbReference>
<dbReference type="GO" id="GO:0006412">
    <property type="term" value="P:translation"/>
    <property type="evidence" value="ECO:0007669"/>
    <property type="project" value="UniProtKB-UniRule"/>
</dbReference>
<feature type="region of interest" description="Disordered" evidence="9">
    <location>
        <begin position="115"/>
        <end position="171"/>
    </location>
</feature>
<dbReference type="GO" id="GO:0070181">
    <property type="term" value="F:small ribosomal subunit rRNA binding"/>
    <property type="evidence" value="ECO:0007669"/>
    <property type="project" value="TreeGrafter"/>
</dbReference>
<dbReference type="NCBIfam" id="TIGR00165">
    <property type="entry name" value="S18"/>
    <property type="match status" value="1"/>
</dbReference>
<evidence type="ECO:0000256" key="4">
    <source>
        <dbReference type="ARBA" id="ARBA00022980"/>
    </source>
</evidence>
<evidence type="ECO:0000256" key="7">
    <source>
        <dbReference type="HAMAP-Rule" id="MF_00270"/>
    </source>
</evidence>
<dbReference type="PRINTS" id="PR00974">
    <property type="entry name" value="RIBOSOMALS18"/>
</dbReference>
<evidence type="ECO:0000256" key="2">
    <source>
        <dbReference type="ARBA" id="ARBA00022730"/>
    </source>
</evidence>
<sequence length="171" mass="20224">MDKSKLLVLQPKPPFPPKSKKPLKPFFKAKRPFLKSQSRKKSIQKLKQKKALCRRVLQPGDHIEYTNLTLISQFISDEGKILSRRVNRVTLKQQRLITLAIKQARFISLLPFLHPKKKDPKKKEKPFERARNKPTPRAKKKKGPVNQIKKKNQNDTQITYRPPKDYLYYKE</sequence>
<evidence type="ECO:0000256" key="8">
    <source>
        <dbReference type="RuleBase" id="RU003910"/>
    </source>
</evidence>
<dbReference type="AlphaFoldDB" id="A0A8K1ZST1"/>
<dbReference type="PANTHER" id="PTHR13479:SF40">
    <property type="entry name" value="SMALL RIBOSOMAL SUBUNIT PROTEIN BS18M"/>
    <property type="match status" value="1"/>
</dbReference>
<evidence type="ECO:0000256" key="5">
    <source>
        <dbReference type="ARBA" id="ARBA00023274"/>
    </source>
</evidence>
<comment type="subcellular location">
    <subcellularLocation>
        <location evidence="7">Plastid</location>
        <location evidence="7">Chloroplast</location>
    </subcellularLocation>
</comment>
<dbReference type="InterPro" id="IPR036870">
    <property type="entry name" value="Ribosomal_bS18_sf"/>
</dbReference>
<keyword evidence="4 7" id="KW-0689">Ribosomal protein</keyword>
<dbReference type="GO" id="GO:0005763">
    <property type="term" value="C:mitochondrial small ribosomal subunit"/>
    <property type="evidence" value="ECO:0007669"/>
    <property type="project" value="TreeGrafter"/>
</dbReference>
<dbReference type="Gene3D" id="4.10.640.10">
    <property type="entry name" value="Ribosomal protein S18"/>
    <property type="match status" value="1"/>
</dbReference>
<keyword evidence="3 7" id="KW-0694">RNA-binding</keyword>
<dbReference type="HAMAP" id="MF_00270">
    <property type="entry name" value="Ribosomal_bS18"/>
    <property type="match status" value="1"/>
</dbReference>
<dbReference type="Pfam" id="PF01084">
    <property type="entry name" value="Ribosomal_S18"/>
    <property type="match status" value="1"/>
</dbReference>
<dbReference type="SUPFAM" id="SSF46911">
    <property type="entry name" value="Ribosomal protein S18"/>
    <property type="match status" value="1"/>
</dbReference>
<evidence type="ECO:0000256" key="6">
    <source>
        <dbReference type="ARBA" id="ARBA00035266"/>
    </source>
</evidence>
<dbReference type="GO" id="GO:0009507">
    <property type="term" value="C:chloroplast"/>
    <property type="evidence" value="ECO:0007669"/>
    <property type="project" value="UniProtKB-SubCell"/>
</dbReference>
<keyword evidence="2 7" id="KW-0699">rRNA-binding</keyword>
<accession>A0A8K1ZST1</accession>
<dbReference type="PANTHER" id="PTHR13479">
    <property type="entry name" value="30S RIBOSOMAL PROTEIN S18"/>
    <property type="match status" value="1"/>
</dbReference>
<keyword evidence="10" id="KW-0934">Plastid</keyword>
<feature type="compositionally biased region" description="Low complexity" evidence="9">
    <location>
        <begin position="1"/>
        <end position="10"/>
    </location>
</feature>
<reference evidence="10" key="1">
    <citation type="submission" date="2021-09" db="EMBL/GenBank/DDBJ databases">
        <authorList>
            <person name="Wang X."/>
            <person name="He J."/>
            <person name="Su X."/>
            <person name="Xu B."/>
            <person name="Ren Y."/>
            <person name="Hu S."/>
            <person name="Zhao Y."/>
            <person name="Lan T."/>
            <person name="Sun S."/>
            <person name="Li P."/>
            <person name="Jiang L."/>
            <person name="Zhao C."/>
        </authorList>
    </citation>
    <scope>NUCLEOTIDE SEQUENCE</scope>
</reference>
<evidence type="ECO:0000256" key="9">
    <source>
        <dbReference type="SAM" id="MobiDB-lite"/>
    </source>
</evidence>
<proteinExistence type="inferred from homology"/>
<feature type="compositionally biased region" description="Basic residues" evidence="9">
    <location>
        <begin position="132"/>
        <end position="151"/>
    </location>
</feature>
<dbReference type="InterPro" id="IPR001648">
    <property type="entry name" value="Ribosomal_bS18"/>
</dbReference>
<feature type="region of interest" description="Disordered" evidence="9">
    <location>
        <begin position="1"/>
        <end position="22"/>
    </location>
</feature>
<name>A0A8K1ZST1_9MAGN</name>
<feature type="compositionally biased region" description="Basic and acidic residues" evidence="9">
    <location>
        <begin position="121"/>
        <end position="131"/>
    </location>
</feature>
<geneLocation type="chloroplast" evidence="10"/>
<evidence type="ECO:0000256" key="1">
    <source>
        <dbReference type="ARBA" id="ARBA00005589"/>
    </source>
</evidence>
<keyword evidence="10" id="KW-0150">Chloroplast</keyword>